<accession>A0A402CS87</accession>
<dbReference type="Pfam" id="PF01636">
    <property type="entry name" value="APH"/>
    <property type="match status" value="1"/>
</dbReference>
<evidence type="ECO:0000256" key="1">
    <source>
        <dbReference type="SAM" id="MobiDB-lite"/>
    </source>
</evidence>
<evidence type="ECO:0000313" key="3">
    <source>
        <dbReference type="EMBL" id="BDI28288.1"/>
    </source>
</evidence>
<dbReference type="OrthoDB" id="236897at2"/>
<dbReference type="InterPro" id="IPR002575">
    <property type="entry name" value="Aminoglycoside_PTrfase"/>
</dbReference>
<name>A0A402CS87_9BACT</name>
<gene>
    <name evidence="3" type="ORF">CCAX7_003390</name>
</gene>
<keyword evidence="4" id="KW-1185">Reference proteome</keyword>
<evidence type="ECO:0000259" key="2">
    <source>
        <dbReference type="Pfam" id="PF01636"/>
    </source>
</evidence>
<dbReference type="InterPro" id="IPR011009">
    <property type="entry name" value="Kinase-like_dom_sf"/>
</dbReference>
<protein>
    <submittedName>
        <fullName evidence="3">Trifolitoxin immunity domain-containing protein</fullName>
    </submittedName>
</protein>
<sequence length="275" mass="30900">MEWEEAMSSEEHEGPEREEPLTGGNSNMGVVRVGDTVRRAMTPRSPTIHRLLRHLEAKGFTGCPRLLGVDERGREILTYLPGDVGFLPYLWEGDDALIAAANLLRGYHDAVRDFKTEPGDAWSYAHPDPSRHEIICHNDFAPYNWVCQDEKPYAAIDFDDAGPGPRLRDVAYAVYWMAPLTFGGGPMAEMAHAELADGSRRLKLFCSCYGVDATPELLNLTQDALRLLRDWIKTGAEAGDPARARMVEQGQYEYWELETRAFAQNRPALERSLFG</sequence>
<reference evidence="3 4" key="1">
    <citation type="journal article" date="2019" name="Int. J. Syst. Evol. Microbiol.">
        <title>Capsulimonas corticalis gen. nov., sp. nov., an aerobic capsulated bacterium, of a novel bacterial order, Capsulimonadales ord. nov., of the class Armatimonadia of the phylum Armatimonadetes.</title>
        <authorList>
            <person name="Li J."/>
            <person name="Kudo C."/>
            <person name="Tonouchi A."/>
        </authorList>
    </citation>
    <scope>NUCLEOTIDE SEQUENCE [LARGE SCALE GENOMIC DNA]</scope>
    <source>
        <strain evidence="3 4">AX-7</strain>
    </source>
</reference>
<dbReference type="SUPFAM" id="SSF56112">
    <property type="entry name" value="Protein kinase-like (PK-like)"/>
    <property type="match status" value="1"/>
</dbReference>
<dbReference type="AlphaFoldDB" id="A0A402CS87"/>
<feature type="region of interest" description="Disordered" evidence="1">
    <location>
        <begin position="1"/>
        <end position="29"/>
    </location>
</feature>
<feature type="compositionally biased region" description="Basic and acidic residues" evidence="1">
    <location>
        <begin position="9"/>
        <end position="20"/>
    </location>
</feature>
<proteinExistence type="predicted"/>
<dbReference type="EMBL" id="AP025739">
    <property type="protein sequence ID" value="BDI28288.1"/>
    <property type="molecule type" value="Genomic_DNA"/>
</dbReference>
<dbReference type="Proteomes" id="UP000287394">
    <property type="component" value="Chromosome"/>
</dbReference>
<evidence type="ECO:0000313" key="4">
    <source>
        <dbReference type="Proteomes" id="UP000287394"/>
    </source>
</evidence>
<feature type="domain" description="Aminoglycoside phosphotransferase" evidence="2">
    <location>
        <begin position="108"/>
        <end position="204"/>
    </location>
</feature>
<organism evidence="3 4">
    <name type="scientific">Capsulimonas corticalis</name>
    <dbReference type="NCBI Taxonomy" id="2219043"/>
    <lineage>
        <taxon>Bacteria</taxon>
        <taxon>Bacillati</taxon>
        <taxon>Armatimonadota</taxon>
        <taxon>Armatimonadia</taxon>
        <taxon>Capsulimonadales</taxon>
        <taxon>Capsulimonadaceae</taxon>
        <taxon>Capsulimonas</taxon>
    </lineage>
</organism>
<dbReference type="KEGG" id="ccot:CCAX7_003390"/>
<dbReference type="Gene3D" id="3.90.1200.10">
    <property type="match status" value="1"/>
</dbReference>